<comment type="caution">
    <text evidence="2">The sequence shown here is derived from an EMBL/GenBank/DDBJ whole genome shotgun (WGS) entry which is preliminary data.</text>
</comment>
<accession>A0A1C7MDI0</accession>
<feature type="region of interest" description="Disordered" evidence="1">
    <location>
        <begin position="59"/>
        <end position="87"/>
    </location>
</feature>
<evidence type="ECO:0000313" key="3">
    <source>
        <dbReference type="Proteomes" id="UP000092993"/>
    </source>
</evidence>
<sequence>MKITRYQNNVTNFQLIRMNLRRGTIQRRRIVHFESSIGLHRIIQYASDFDNVPRTSVFPSSSKGNDGYRANDTANVSSTASQINVDDQCQDANMTRLDVRH</sequence>
<dbReference type="AlphaFoldDB" id="A0A1C7MDI0"/>
<protein>
    <submittedName>
        <fullName evidence="2">Uncharacterized protein</fullName>
    </submittedName>
</protein>
<organism evidence="2 3">
    <name type="scientific">Grifola frondosa</name>
    <name type="common">Maitake</name>
    <name type="synonym">Polyporus frondosus</name>
    <dbReference type="NCBI Taxonomy" id="5627"/>
    <lineage>
        <taxon>Eukaryota</taxon>
        <taxon>Fungi</taxon>
        <taxon>Dikarya</taxon>
        <taxon>Basidiomycota</taxon>
        <taxon>Agaricomycotina</taxon>
        <taxon>Agaricomycetes</taxon>
        <taxon>Polyporales</taxon>
        <taxon>Grifolaceae</taxon>
        <taxon>Grifola</taxon>
    </lineage>
</organism>
<dbReference type="EMBL" id="LUGG01000005">
    <property type="protein sequence ID" value="OBZ74981.1"/>
    <property type="molecule type" value="Genomic_DNA"/>
</dbReference>
<evidence type="ECO:0000313" key="2">
    <source>
        <dbReference type="EMBL" id="OBZ74981.1"/>
    </source>
</evidence>
<feature type="compositionally biased region" description="Polar residues" evidence="1">
    <location>
        <begin position="72"/>
        <end position="87"/>
    </location>
</feature>
<proteinExistence type="predicted"/>
<name>A0A1C7MDI0_GRIFR</name>
<gene>
    <name evidence="2" type="ORF">A0H81_05472</name>
</gene>
<evidence type="ECO:0000256" key="1">
    <source>
        <dbReference type="SAM" id="MobiDB-lite"/>
    </source>
</evidence>
<keyword evidence="3" id="KW-1185">Reference proteome</keyword>
<reference evidence="2 3" key="1">
    <citation type="submission" date="2016-03" db="EMBL/GenBank/DDBJ databases">
        <title>Whole genome sequencing of Grifola frondosa 9006-11.</title>
        <authorList>
            <person name="Min B."/>
            <person name="Park H."/>
            <person name="Kim J.-G."/>
            <person name="Cho H."/>
            <person name="Oh Y.-L."/>
            <person name="Kong W.-S."/>
            <person name="Choi I.-G."/>
        </authorList>
    </citation>
    <scope>NUCLEOTIDE SEQUENCE [LARGE SCALE GENOMIC DNA]</scope>
    <source>
        <strain evidence="2 3">9006-11</strain>
    </source>
</reference>
<dbReference type="Proteomes" id="UP000092993">
    <property type="component" value="Unassembled WGS sequence"/>
</dbReference>